<accession>A0A1G9NHJ5</accession>
<dbReference type="PANTHER" id="PTHR32294">
    <property type="entry name" value="DNA POLYMERASE III SUBUNIT ALPHA"/>
    <property type="match status" value="1"/>
</dbReference>
<protein>
    <recommendedName>
        <fullName evidence="1">DNA-directed DNA polymerase</fullName>
        <ecNumber evidence="1">2.7.7.7</ecNumber>
    </recommendedName>
</protein>
<dbReference type="EMBL" id="FNGO01000010">
    <property type="protein sequence ID" value="SDL86056.1"/>
    <property type="molecule type" value="Genomic_DNA"/>
</dbReference>
<organism evidence="8 9">
    <name type="scientific">Halarsenatibacter silvermanii</name>
    <dbReference type="NCBI Taxonomy" id="321763"/>
    <lineage>
        <taxon>Bacteria</taxon>
        <taxon>Bacillati</taxon>
        <taxon>Bacillota</taxon>
        <taxon>Clostridia</taxon>
        <taxon>Halanaerobiales</taxon>
        <taxon>Halarsenatibacteraceae</taxon>
        <taxon>Halarsenatibacter</taxon>
    </lineage>
</organism>
<dbReference type="CDD" id="cd04485">
    <property type="entry name" value="DnaE_OBF"/>
    <property type="match status" value="1"/>
</dbReference>
<dbReference type="Gene3D" id="3.20.20.140">
    <property type="entry name" value="Metal-dependent hydrolases"/>
    <property type="match status" value="1"/>
</dbReference>
<dbReference type="InterPro" id="IPR029460">
    <property type="entry name" value="DNAPol_HHH"/>
</dbReference>
<evidence type="ECO:0000256" key="5">
    <source>
        <dbReference type="ARBA" id="ARBA00022932"/>
    </source>
</evidence>
<dbReference type="STRING" id="321763.SAMN04488692_11081"/>
<comment type="catalytic activity">
    <reaction evidence="6">
        <text>DNA(n) + a 2'-deoxyribonucleoside 5'-triphosphate = DNA(n+1) + diphosphate</text>
        <dbReference type="Rhea" id="RHEA:22508"/>
        <dbReference type="Rhea" id="RHEA-COMP:17339"/>
        <dbReference type="Rhea" id="RHEA-COMP:17340"/>
        <dbReference type="ChEBI" id="CHEBI:33019"/>
        <dbReference type="ChEBI" id="CHEBI:61560"/>
        <dbReference type="ChEBI" id="CHEBI:173112"/>
        <dbReference type="EC" id="2.7.7.7"/>
    </reaction>
</comment>
<dbReference type="Gene3D" id="1.10.10.1600">
    <property type="entry name" value="Bacterial DNA polymerase III alpha subunit, thumb domain"/>
    <property type="match status" value="1"/>
</dbReference>
<dbReference type="OrthoDB" id="9803237at2"/>
<dbReference type="InterPro" id="IPR041931">
    <property type="entry name" value="DNA_pol3_alpha_thumb_dom"/>
</dbReference>
<dbReference type="Pfam" id="PF14579">
    <property type="entry name" value="HHH_6"/>
    <property type="match status" value="1"/>
</dbReference>
<dbReference type="InterPro" id="IPR011708">
    <property type="entry name" value="DNA_pol3_alpha_NTPase_dom"/>
</dbReference>
<dbReference type="NCBIfam" id="NF004226">
    <property type="entry name" value="PRK05673.1"/>
    <property type="match status" value="1"/>
</dbReference>
<keyword evidence="9" id="KW-1185">Reference proteome</keyword>
<dbReference type="Gene3D" id="1.10.150.870">
    <property type="match status" value="1"/>
</dbReference>
<dbReference type="InterPro" id="IPR004013">
    <property type="entry name" value="PHP_dom"/>
</dbReference>
<keyword evidence="2" id="KW-0808">Transferase</keyword>
<dbReference type="GO" id="GO:0006260">
    <property type="term" value="P:DNA replication"/>
    <property type="evidence" value="ECO:0007669"/>
    <property type="project" value="UniProtKB-KW"/>
</dbReference>
<keyword evidence="3" id="KW-0548">Nucleotidyltransferase</keyword>
<dbReference type="GO" id="GO:0008408">
    <property type="term" value="F:3'-5' exonuclease activity"/>
    <property type="evidence" value="ECO:0007669"/>
    <property type="project" value="InterPro"/>
</dbReference>
<dbReference type="AlphaFoldDB" id="A0A1G9NHJ5"/>
<dbReference type="RefSeq" id="WP_089760059.1">
    <property type="nucleotide sequence ID" value="NZ_FNGO01000010.1"/>
</dbReference>
<dbReference type="InterPro" id="IPR016195">
    <property type="entry name" value="Pol/histidinol_Pase-like"/>
</dbReference>
<gene>
    <name evidence="8" type="ORF">SAMN04488692_11081</name>
</gene>
<evidence type="ECO:0000256" key="1">
    <source>
        <dbReference type="ARBA" id="ARBA00012417"/>
    </source>
</evidence>
<dbReference type="SMART" id="SM00481">
    <property type="entry name" value="POLIIIAc"/>
    <property type="match status" value="1"/>
</dbReference>
<dbReference type="Pfam" id="PF17657">
    <property type="entry name" value="DNA_pol3_finger"/>
    <property type="match status" value="1"/>
</dbReference>
<dbReference type="NCBIfam" id="NF005298">
    <property type="entry name" value="PRK06826.1"/>
    <property type="match status" value="1"/>
</dbReference>
<evidence type="ECO:0000259" key="7">
    <source>
        <dbReference type="SMART" id="SM00481"/>
    </source>
</evidence>
<dbReference type="NCBIfam" id="TIGR00594">
    <property type="entry name" value="polc"/>
    <property type="match status" value="1"/>
</dbReference>
<evidence type="ECO:0000256" key="2">
    <source>
        <dbReference type="ARBA" id="ARBA00022679"/>
    </source>
</evidence>
<keyword evidence="4" id="KW-0235">DNA replication</keyword>
<reference evidence="8 9" key="1">
    <citation type="submission" date="2016-10" db="EMBL/GenBank/DDBJ databases">
        <authorList>
            <person name="de Groot N.N."/>
        </authorList>
    </citation>
    <scope>NUCLEOTIDE SEQUENCE [LARGE SCALE GENOMIC DNA]</scope>
    <source>
        <strain evidence="8 9">SLAS-1</strain>
    </source>
</reference>
<evidence type="ECO:0000313" key="9">
    <source>
        <dbReference type="Proteomes" id="UP000199476"/>
    </source>
</evidence>
<proteinExistence type="predicted"/>
<dbReference type="InterPro" id="IPR040982">
    <property type="entry name" value="DNA_pol3_finger"/>
</dbReference>
<feature type="domain" description="Polymerase/histidinol phosphatase N-terminal" evidence="7">
    <location>
        <begin position="5"/>
        <end position="72"/>
    </location>
</feature>
<dbReference type="Proteomes" id="UP000199476">
    <property type="component" value="Unassembled WGS sequence"/>
</dbReference>
<sequence>MSDFVHLHNHTEYSLLDGSLRLSELVAATREYGQKAVAMTDHGVLYGMVKFYKKAREEGIKPIIGCEVYLTPGDRREKKDRELYHLVLLASSDRGYNNLLEIVTKSHLEGYYYRPRVDKNLLYENRRGLIATSACLQGEIPTRILAGNFKEAEKSLREYREIFGRENFFLELQDHGLPEQKKVNPELKKFSKEFDLGLVAANDSHYLEKSDAEFHDVLLALQTNSEVADTDRMTFPNQEFYLKSPREMRELFSEEQEAIKNTGRIADRCEVNLDFERFFLPEYPEASEQDLSAEEMLRKKCRERLDENFSDDEKPRERMEYELEIICDMGYAAYFLIVQDFVEEAKKREIRVGPGRGSAAGSFVSYLLGITKVNPLDYGLIFERFLNPARVSLPDIDIDFDERRDEIIDYVSRRYGQERVAQIGTFGTMAARGAIRDVGRALGMDYNTVDRVAKSIPLQSGKTLDELMESDSSLQKMADESERVAELLNIAQKLEGLPRHISTHAAGVIIGPDRLMDFVPLQKQDETIITQLPMEDVEALGLLKMDFLGLRNLTVIEDSLERIEKNHGKNIDIDEVPLDDKEVYEMLSRGETAGVFQMESQLFKDLTANLKPEYFTDIIALLALGRPGPLGSGLVDDYIKCRHGEKEPEYLHPGLKPILQETYGLILYQEQVMEIASELGNFSMGEADILRRGMGKKKKKLVAEKREQFVEGALENGLSGDIANEIFDQMEYFSGYGFNKSHSAAYALLAYQTAYLKCKFPAEFMAALLTSVMDNLDKVSDYISTSREMGIEIYSPDVNESDEVFTALSDEEIRFGLKAIKHLGRKAIEEITNRRSEGGEFETVHDLLDRCDLSRLQKSDMEALTKAGALDEFEAKRSQLLSSLEELHERFSEHNSSRARGQTSFFELVEEEDKFYEDDFTFPELEEVDQRTRLNQEREYLGLYLSGHPLDPYSEFFQGLGVQSRKLISLVENSKKEHLLLGGLISGIREHTTKNNRKMAFLTLEGRSSSLDVVVFPGAYTGAVRMVSERQAVLVYGRPDEDQLIASRVIPLFDSALLLEIGSSSAKDMERIINFLEESASGMMPVIFKQRKNSDICCWLPPEKLWLEGLERAEKMPADDNLNLEIKRFNFS</sequence>
<evidence type="ECO:0000256" key="3">
    <source>
        <dbReference type="ARBA" id="ARBA00022695"/>
    </source>
</evidence>
<dbReference type="EC" id="2.7.7.7" evidence="1"/>
<dbReference type="InterPro" id="IPR004805">
    <property type="entry name" value="DnaE2/DnaE/PolC"/>
</dbReference>
<keyword evidence="5" id="KW-0239">DNA-directed DNA polymerase</keyword>
<evidence type="ECO:0000256" key="4">
    <source>
        <dbReference type="ARBA" id="ARBA00022705"/>
    </source>
</evidence>
<dbReference type="PANTHER" id="PTHR32294:SF0">
    <property type="entry name" value="DNA POLYMERASE III SUBUNIT ALPHA"/>
    <property type="match status" value="1"/>
</dbReference>
<dbReference type="Pfam" id="PF07733">
    <property type="entry name" value="DNA_pol3_alpha"/>
    <property type="match status" value="1"/>
</dbReference>
<dbReference type="Pfam" id="PF02811">
    <property type="entry name" value="PHP"/>
    <property type="match status" value="1"/>
</dbReference>
<dbReference type="CDD" id="cd12113">
    <property type="entry name" value="PHP_PolIIIA_DnaE3"/>
    <property type="match status" value="1"/>
</dbReference>
<evidence type="ECO:0000313" key="8">
    <source>
        <dbReference type="EMBL" id="SDL86056.1"/>
    </source>
</evidence>
<dbReference type="SUPFAM" id="SSF89550">
    <property type="entry name" value="PHP domain-like"/>
    <property type="match status" value="1"/>
</dbReference>
<name>A0A1G9NHJ5_9FIRM</name>
<dbReference type="GO" id="GO:0003887">
    <property type="term" value="F:DNA-directed DNA polymerase activity"/>
    <property type="evidence" value="ECO:0007669"/>
    <property type="project" value="UniProtKB-KW"/>
</dbReference>
<dbReference type="InterPro" id="IPR003141">
    <property type="entry name" value="Pol/His_phosphatase_N"/>
</dbReference>
<evidence type="ECO:0000256" key="6">
    <source>
        <dbReference type="ARBA" id="ARBA00049244"/>
    </source>
</evidence>